<accession>A0A4R2GU49</accession>
<dbReference type="RefSeq" id="WP_132216555.1">
    <property type="nucleotide sequence ID" value="NZ_SLWN01000025.1"/>
</dbReference>
<dbReference type="Proteomes" id="UP000294508">
    <property type="component" value="Unassembled WGS sequence"/>
</dbReference>
<dbReference type="Pfam" id="PF01551">
    <property type="entry name" value="Peptidase_M23"/>
    <property type="match status" value="1"/>
</dbReference>
<keyword evidence="5" id="KW-1185">Reference proteome</keyword>
<dbReference type="AlphaFoldDB" id="A0A4R2GU49"/>
<organism evidence="4 5">
    <name type="scientific">Kribbella steppae</name>
    <dbReference type="NCBI Taxonomy" id="2512223"/>
    <lineage>
        <taxon>Bacteria</taxon>
        <taxon>Bacillati</taxon>
        <taxon>Actinomycetota</taxon>
        <taxon>Actinomycetes</taxon>
        <taxon>Propionibacteriales</taxon>
        <taxon>Kribbellaceae</taxon>
        <taxon>Kribbella</taxon>
    </lineage>
</organism>
<evidence type="ECO:0000259" key="3">
    <source>
        <dbReference type="Pfam" id="PF01551"/>
    </source>
</evidence>
<sequence length="268" mass="28687">MNLKRIVHLLLLATLVSAGLIGGQTSALAAPGFQMPIPCGLRWTTATHSGHASQWMLDMVSPSGATRGTPVLASAGGTVSASLLSSSGGHMVVIDHGGGWQTRYLHMDRRDVAVGNTVSQGRQIGIVGNTGDSTGPHLHYEQKLNGSVQQSWFNGHAVPLTWSYNQHFETSANCGAGDGKFWVDTFANAPGHSTPGGTQTGTLYAGTNYVYCKVWGPEVRVGTAYNHWWMKTDLDVGPANQWVSAYYLSRWGNDEAKDNTGRDLPNCT</sequence>
<feature type="domain" description="M23ase beta-sheet core" evidence="3">
    <location>
        <begin position="65"/>
        <end position="147"/>
    </location>
</feature>
<dbReference type="InterPro" id="IPR016047">
    <property type="entry name" value="M23ase_b-sheet_dom"/>
</dbReference>
<dbReference type="SUPFAM" id="SSF51261">
    <property type="entry name" value="Duplicated hybrid motif"/>
    <property type="match status" value="1"/>
</dbReference>
<dbReference type="InterPro" id="IPR011055">
    <property type="entry name" value="Dup_hybrid_motif"/>
</dbReference>
<reference evidence="4 5" key="1">
    <citation type="journal article" date="2015" name="Stand. Genomic Sci.">
        <title>Genomic Encyclopedia of Bacterial and Archaeal Type Strains, Phase III: the genomes of soil and plant-associated and newly described type strains.</title>
        <authorList>
            <person name="Whitman W.B."/>
            <person name="Woyke T."/>
            <person name="Klenk H.P."/>
            <person name="Zhou Y."/>
            <person name="Lilburn T.G."/>
            <person name="Beck B.J."/>
            <person name="De Vos P."/>
            <person name="Vandamme P."/>
            <person name="Eisen J.A."/>
            <person name="Garrity G."/>
            <person name="Hugenholtz P."/>
            <person name="Kyrpides N.C."/>
        </authorList>
    </citation>
    <scope>NUCLEOTIDE SEQUENCE [LARGE SCALE GENOMIC DNA]</scope>
    <source>
        <strain evidence="4 5">VKM Ac-2572</strain>
    </source>
</reference>
<keyword evidence="1 2" id="KW-0732">Signal</keyword>
<feature type="chain" id="PRO_5020303829" evidence="2">
    <location>
        <begin position="30"/>
        <end position="268"/>
    </location>
</feature>
<dbReference type="OrthoDB" id="1099523at2"/>
<dbReference type="GO" id="GO:0004222">
    <property type="term" value="F:metalloendopeptidase activity"/>
    <property type="evidence" value="ECO:0007669"/>
    <property type="project" value="TreeGrafter"/>
</dbReference>
<evidence type="ECO:0000256" key="1">
    <source>
        <dbReference type="ARBA" id="ARBA00022729"/>
    </source>
</evidence>
<feature type="signal peptide" evidence="2">
    <location>
        <begin position="1"/>
        <end position="29"/>
    </location>
</feature>
<proteinExistence type="predicted"/>
<protein>
    <submittedName>
        <fullName evidence="4">Peptidase M23-like protein</fullName>
    </submittedName>
</protein>
<gene>
    <name evidence="4" type="ORF">EV652_12512</name>
</gene>
<name>A0A4R2GU49_9ACTN</name>
<dbReference type="InterPro" id="IPR050570">
    <property type="entry name" value="Cell_wall_metabolism_enzyme"/>
</dbReference>
<dbReference type="EMBL" id="SLWN01000025">
    <property type="protein sequence ID" value="TCO13855.1"/>
    <property type="molecule type" value="Genomic_DNA"/>
</dbReference>
<dbReference type="PANTHER" id="PTHR21666:SF289">
    <property type="entry name" value="L-ALA--D-GLU ENDOPEPTIDASE"/>
    <property type="match status" value="1"/>
</dbReference>
<evidence type="ECO:0000313" key="5">
    <source>
        <dbReference type="Proteomes" id="UP000294508"/>
    </source>
</evidence>
<dbReference type="Gene3D" id="2.70.70.10">
    <property type="entry name" value="Glucose Permease (Domain IIA)"/>
    <property type="match status" value="1"/>
</dbReference>
<comment type="caution">
    <text evidence="4">The sequence shown here is derived from an EMBL/GenBank/DDBJ whole genome shotgun (WGS) entry which is preliminary data.</text>
</comment>
<evidence type="ECO:0000256" key="2">
    <source>
        <dbReference type="SAM" id="SignalP"/>
    </source>
</evidence>
<dbReference type="CDD" id="cd12797">
    <property type="entry name" value="M23_peptidase"/>
    <property type="match status" value="1"/>
</dbReference>
<evidence type="ECO:0000313" key="4">
    <source>
        <dbReference type="EMBL" id="TCO13855.1"/>
    </source>
</evidence>
<dbReference type="PANTHER" id="PTHR21666">
    <property type="entry name" value="PEPTIDASE-RELATED"/>
    <property type="match status" value="1"/>
</dbReference>